<gene>
    <name evidence="1" type="ORF">VB695_21170</name>
</gene>
<dbReference type="RefSeq" id="WP_323245630.1">
    <property type="nucleotide sequence ID" value="NZ_JAYGHK010000115.1"/>
</dbReference>
<dbReference type="Proteomes" id="UP001303285">
    <property type="component" value="Unassembled WGS sequence"/>
</dbReference>
<name>A0ABU5UW56_NODSP</name>
<dbReference type="EMBL" id="JAYGHK010000115">
    <property type="protein sequence ID" value="MEA5610550.1"/>
    <property type="molecule type" value="Genomic_DNA"/>
</dbReference>
<evidence type="ECO:0000313" key="1">
    <source>
        <dbReference type="EMBL" id="MEA5610550.1"/>
    </source>
</evidence>
<feature type="non-terminal residue" evidence="1">
    <location>
        <position position="1"/>
    </location>
</feature>
<organism evidence="1 2">
    <name type="scientific">Nodularia spumigena UHCC 0060</name>
    <dbReference type="NCBI Taxonomy" id="3110300"/>
    <lineage>
        <taxon>Bacteria</taxon>
        <taxon>Bacillati</taxon>
        <taxon>Cyanobacteriota</taxon>
        <taxon>Cyanophyceae</taxon>
        <taxon>Nostocales</taxon>
        <taxon>Nodulariaceae</taxon>
        <taxon>Nodularia</taxon>
    </lineage>
</organism>
<reference evidence="1 2" key="1">
    <citation type="submission" date="2023-12" db="EMBL/GenBank/DDBJ databases">
        <title>Baltic Sea Cyanobacteria.</title>
        <authorList>
            <person name="Delbaje E."/>
            <person name="Fewer D.P."/>
            <person name="Shishido T.K."/>
        </authorList>
    </citation>
    <scope>NUCLEOTIDE SEQUENCE [LARGE SCALE GENOMIC DNA]</scope>
    <source>
        <strain evidence="1 2">UHCC 0060</strain>
    </source>
</reference>
<accession>A0ABU5UW56</accession>
<proteinExistence type="predicted"/>
<comment type="caution">
    <text evidence="1">The sequence shown here is derived from an EMBL/GenBank/DDBJ whole genome shotgun (WGS) entry which is preliminary data.</text>
</comment>
<sequence length="85" mass="9436">DSLGVALRKNSSMPGLYIEQIRASSVMEGAFVFLSLLVFSSEGGIMIEPQKVSDINSVSRLRIGNKICGYLQNIKRKELGRQVKY</sequence>
<protein>
    <submittedName>
        <fullName evidence="1">Uncharacterized protein</fullName>
    </submittedName>
</protein>
<evidence type="ECO:0000313" key="2">
    <source>
        <dbReference type="Proteomes" id="UP001303285"/>
    </source>
</evidence>
<keyword evidence="2" id="KW-1185">Reference proteome</keyword>